<comment type="caution">
    <text evidence="2">The sequence shown here is derived from an EMBL/GenBank/DDBJ whole genome shotgun (WGS) entry which is preliminary data.</text>
</comment>
<feature type="domain" description="Glucose/Sorbosone dehydrogenase" evidence="1">
    <location>
        <begin position="63"/>
        <end position="357"/>
    </location>
</feature>
<reference evidence="2 3" key="1">
    <citation type="journal article" date="2016" name="Nat. Commun.">
        <title>Thousands of microbial genomes shed light on interconnected biogeochemical processes in an aquifer system.</title>
        <authorList>
            <person name="Anantharaman K."/>
            <person name="Brown C.T."/>
            <person name="Hug L.A."/>
            <person name="Sharon I."/>
            <person name="Castelle C.J."/>
            <person name="Probst A.J."/>
            <person name="Thomas B.C."/>
            <person name="Singh A."/>
            <person name="Wilkins M.J."/>
            <person name="Karaoz U."/>
            <person name="Brodie E.L."/>
            <person name="Williams K.H."/>
            <person name="Hubbard S.S."/>
            <person name="Banfield J.F."/>
        </authorList>
    </citation>
    <scope>NUCLEOTIDE SEQUENCE [LARGE SCALE GENOMIC DNA]</scope>
</reference>
<evidence type="ECO:0000259" key="1">
    <source>
        <dbReference type="Pfam" id="PF07995"/>
    </source>
</evidence>
<name>A0A1F5GCY1_9BACT</name>
<organism evidence="2 3">
    <name type="scientific">Candidatus Curtissbacteria bacterium RIFCSPHIGHO2_02_FULL_42_15</name>
    <dbReference type="NCBI Taxonomy" id="1797716"/>
    <lineage>
        <taxon>Bacteria</taxon>
        <taxon>Candidatus Curtissiibacteriota</taxon>
    </lineage>
</organism>
<dbReference type="InterPro" id="IPR011041">
    <property type="entry name" value="Quinoprot_gluc/sorb_DH_b-prop"/>
</dbReference>
<dbReference type="Gene3D" id="2.120.10.30">
    <property type="entry name" value="TolB, C-terminal domain"/>
    <property type="match status" value="1"/>
</dbReference>
<dbReference type="InterPro" id="IPR011042">
    <property type="entry name" value="6-blade_b-propeller_TolB-like"/>
</dbReference>
<dbReference type="Pfam" id="PF07995">
    <property type="entry name" value="GSDH"/>
    <property type="match status" value="1"/>
</dbReference>
<protein>
    <recommendedName>
        <fullName evidence="1">Glucose/Sorbosone dehydrogenase domain-containing protein</fullName>
    </recommendedName>
</protein>
<dbReference type="PANTHER" id="PTHR19328:SF13">
    <property type="entry name" value="HIPL1 PROTEIN"/>
    <property type="match status" value="1"/>
</dbReference>
<dbReference type="EMBL" id="MFBF01000068">
    <property type="protein sequence ID" value="OGD89677.1"/>
    <property type="molecule type" value="Genomic_DNA"/>
</dbReference>
<proteinExistence type="predicted"/>
<dbReference type="Proteomes" id="UP000177124">
    <property type="component" value="Unassembled WGS sequence"/>
</dbReference>
<accession>A0A1F5GCY1</accession>
<dbReference type="InterPro" id="IPR012938">
    <property type="entry name" value="Glc/Sorbosone_DH"/>
</dbReference>
<evidence type="ECO:0000313" key="2">
    <source>
        <dbReference type="EMBL" id="OGD89677.1"/>
    </source>
</evidence>
<gene>
    <name evidence="2" type="ORF">A3D07_02800</name>
</gene>
<dbReference type="STRING" id="1797716.A3D07_02800"/>
<dbReference type="AlphaFoldDB" id="A0A1F5GCY1"/>
<sequence>MTSMTKKLILAAIIVILVLATVYLVAKPKPPTSANIPLFENQEKQTKDQKEAPKIAVYAQNLEVVWALAFLPNGDLLATERKGTVNLVDKGGNVKKIFTVSGVLQTGESGLHGIALHPDFENNQFVYLYYTYRGNGDNTQNRVSRFTFDGKTFSEEKIIVDEIPGAVFHDGGRIKFGPDGFLYITAGDALNPSLAQDVNSQAGKILRVDDEGNPAPGNPFGTRIWSYGHRNPQGIAWDSEGRLWETEHGQSQTDEFNLIEPGKNYGWPTIRGDQKAEGLKTPLLHSGNDTWAPAGAAYFEGSIFFAGLRGQALYQAKLQGGTTTLTTHFKGELGRIRDVLLGPDGFLYITTSNRDGRGSPAAGDDKILRINPAKL</sequence>
<evidence type="ECO:0000313" key="3">
    <source>
        <dbReference type="Proteomes" id="UP000177124"/>
    </source>
</evidence>
<dbReference type="SUPFAM" id="SSF50952">
    <property type="entry name" value="Soluble quinoprotein glucose dehydrogenase"/>
    <property type="match status" value="1"/>
</dbReference>
<dbReference type="PANTHER" id="PTHR19328">
    <property type="entry name" value="HEDGEHOG-INTERACTING PROTEIN"/>
    <property type="match status" value="1"/>
</dbReference>